<dbReference type="GO" id="GO:0005506">
    <property type="term" value="F:iron ion binding"/>
    <property type="evidence" value="ECO:0007669"/>
    <property type="project" value="InterPro"/>
</dbReference>
<dbReference type="Gene3D" id="1.10.630.10">
    <property type="entry name" value="Cytochrome P450"/>
    <property type="match status" value="1"/>
</dbReference>
<keyword evidence="2" id="KW-1185">Reference proteome</keyword>
<comment type="caution">
    <text evidence="1">The sequence shown here is derived from an EMBL/GenBank/DDBJ whole genome shotgun (WGS) entry which is preliminary data.</text>
</comment>
<dbReference type="GO" id="GO:0020037">
    <property type="term" value="F:heme binding"/>
    <property type="evidence" value="ECO:0007669"/>
    <property type="project" value="InterPro"/>
</dbReference>
<dbReference type="SUPFAM" id="SSF48264">
    <property type="entry name" value="Cytochrome P450"/>
    <property type="match status" value="1"/>
</dbReference>
<organism evidence="1 2">
    <name type="scientific">Boletus reticuloceps</name>
    <dbReference type="NCBI Taxonomy" id="495285"/>
    <lineage>
        <taxon>Eukaryota</taxon>
        <taxon>Fungi</taxon>
        <taxon>Dikarya</taxon>
        <taxon>Basidiomycota</taxon>
        <taxon>Agaricomycotina</taxon>
        <taxon>Agaricomycetes</taxon>
        <taxon>Agaricomycetidae</taxon>
        <taxon>Boletales</taxon>
        <taxon>Boletineae</taxon>
        <taxon>Boletaceae</taxon>
        <taxon>Boletoideae</taxon>
        <taxon>Boletus</taxon>
    </lineage>
</organism>
<gene>
    <name evidence="1" type="ORF">JVT61DRAFT_12324</name>
</gene>
<protein>
    <submittedName>
        <fullName evidence="1">Uncharacterized protein</fullName>
    </submittedName>
</protein>
<dbReference type="Proteomes" id="UP000683000">
    <property type="component" value="Unassembled WGS sequence"/>
</dbReference>
<dbReference type="GO" id="GO:0016705">
    <property type="term" value="F:oxidoreductase activity, acting on paired donors, with incorporation or reduction of molecular oxygen"/>
    <property type="evidence" value="ECO:0007669"/>
    <property type="project" value="InterPro"/>
</dbReference>
<evidence type="ECO:0000313" key="1">
    <source>
        <dbReference type="EMBL" id="KAG6370177.1"/>
    </source>
</evidence>
<dbReference type="OrthoDB" id="1470350at2759"/>
<sequence length="297" mass="33263">MIREPQSPSFIFGNLLELFQRPIGEADFAWQSQYGNIVRFKSEDRLLVTDPEALRRILNTSTQTYSKLPNYRIASRMLHGTGLLWADSISDFQPVCIMLPGFGMNECKEFLPIDCAEAMSIKWLEIIGSSDSRGFVTINVLAWVSRGALDAMGYGRVASLFNLRVNLNCVHTSTAVFDVQFGAIKDDLHPLVKKCKNYLGDIFGLPPSKQIFLQAASKYIPTCILRRLLENGSNARLVRARDVRTTVTSIAKVLVREKADALLQGRGNADVLTLLGAPWYYCSSLTTDVDRRFRSQG</sequence>
<proteinExistence type="predicted"/>
<dbReference type="GO" id="GO:0004497">
    <property type="term" value="F:monooxygenase activity"/>
    <property type="evidence" value="ECO:0007669"/>
    <property type="project" value="InterPro"/>
</dbReference>
<reference evidence="1" key="1">
    <citation type="submission" date="2021-03" db="EMBL/GenBank/DDBJ databases">
        <title>Evolutionary innovations through gain and loss of genes in the ectomycorrhizal Boletales.</title>
        <authorList>
            <person name="Wu G."/>
            <person name="Miyauchi S."/>
            <person name="Morin E."/>
            <person name="Yang Z.-L."/>
            <person name="Xu J."/>
            <person name="Martin F.M."/>
        </authorList>
    </citation>
    <scope>NUCLEOTIDE SEQUENCE</scope>
    <source>
        <strain evidence="1">BR01</strain>
    </source>
</reference>
<name>A0A8I2YDZ1_9AGAM</name>
<accession>A0A8I2YDZ1</accession>
<evidence type="ECO:0000313" key="2">
    <source>
        <dbReference type="Proteomes" id="UP000683000"/>
    </source>
</evidence>
<dbReference type="AlphaFoldDB" id="A0A8I2YDZ1"/>
<dbReference type="EMBL" id="JAGFBS010000055">
    <property type="protein sequence ID" value="KAG6370177.1"/>
    <property type="molecule type" value="Genomic_DNA"/>
</dbReference>
<dbReference type="InterPro" id="IPR036396">
    <property type="entry name" value="Cyt_P450_sf"/>
</dbReference>